<gene>
    <name evidence="5" type="ORF">TWF694_005906</name>
</gene>
<dbReference type="SUPFAM" id="SSF51735">
    <property type="entry name" value="NAD(P)-binding Rossmann-fold domains"/>
    <property type="match status" value="1"/>
</dbReference>
<dbReference type="GO" id="GO:0016616">
    <property type="term" value="F:oxidoreductase activity, acting on the CH-OH group of donors, NAD or NADP as acceptor"/>
    <property type="evidence" value="ECO:0007669"/>
    <property type="project" value="TreeGrafter"/>
</dbReference>
<evidence type="ECO:0000256" key="3">
    <source>
        <dbReference type="ARBA" id="ARBA00023002"/>
    </source>
</evidence>
<dbReference type="InterPro" id="IPR036291">
    <property type="entry name" value="NAD(P)-bd_dom_sf"/>
</dbReference>
<proteinExistence type="inferred from homology"/>
<dbReference type="AlphaFoldDB" id="A0AAV9WTW8"/>
<evidence type="ECO:0000256" key="2">
    <source>
        <dbReference type="ARBA" id="ARBA00022857"/>
    </source>
</evidence>
<comment type="similarity">
    <text evidence="1 4">Belongs to the short-chain dehydrogenases/reductases (SDR) family.</text>
</comment>
<dbReference type="EMBL" id="JAVHJO010000018">
    <property type="protein sequence ID" value="KAK6524250.1"/>
    <property type="molecule type" value="Genomic_DNA"/>
</dbReference>
<evidence type="ECO:0000313" key="6">
    <source>
        <dbReference type="Proteomes" id="UP001365542"/>
    </source>
</evidence>
<dbReference type="Gene3D" id="3.40.50.720">
    <property type="entry name" value="NAD(P)-binding Rossmann-like Domain"/>
    <property type="match status" value="1"/>
</dbReference>
<evidence type="ECO:0000313" key="5">
    <source>
        <dbReference type="EMBL" id="KAK6524250.1"/>
    </source>
</evidence>
<accession>A0AAV9WTW8</accession>
<dbReference type="PRINTS" id="PR00080">
    <property type="entry name" value="SDRFAMILY"/>
</dbReference>
<evidence type="ECO:0000256" key="4">
    <source>
        <dbReference type="RuleBase" id="RU000363"/>
    </source>
</evidence>
<keyword evidence="6" id="KW-1185">Reference proteome</keyword>
<organism evidence="5 6">
    <name type="scientific">Orbilia ellipsospora</name>
    <dbReference type="NCBI Taxonomy" id="2528407"/>
    <lineage>
        <taxon>Eukaryota</taxon>
        <taxon>Fungi</taxon>
        <taxon>Dikarya</taxon>
        <taxon>Ascomycota</taxon>
        <taxon>Pezizomycotina</taxon>
        <taxon>Orbiliomycetes</taxon>
        <taxon>Orbiliales</taxon>
        <taxon>Orbiliaceae</taxon>
        <taxon>Orbilia</taxon>
    </lineage>
</organism>
<dbReference type="InterPro" id="IPR002347">
    <property type="entry name" value="SDR_fam"/>
</dbReference>
<dbReference type="PRINTS" id="PR00081">
    <property type="entry name" value="GDHRDH"/>
</dbReference>
<keyword evidence="3" id="KW-0560">Oxidoreductase</keyword>
<dbReference type="InterPro" id="IPR020904">
    <property type="entry name" value="Sc_DH/Rdtase_CS"/>
</dbReference>
<dbReference type="PANTHER" id="PTHR24322:SF736">
    <property type="entry name" value="RETINOL DEHYDROGENASE 10"/>
    <property type="match status" value="1"/>
</dbReference>
<dbReference type="Pfam" id="PF00106">
    <property type="entry name" value="adh_short"/>
    <property type="match status" value="1"/>
</dbReference>
<sequence>MARISTLILSAATLAYLNLAPPQFREPLVELLSKSPVAAKTIFKLASIYAGFKLCTGLISNINSYFSHKKENNWVEDKYDWEKEVVLITGASSGLGEQIAIQLVEKGITIVALDVNPLPETLAKRATVHFYKCDISDFSALSATATEIRTAAHGPPTVIILNAGIVNLGPILRTPIARSQKLININLTANIALIHEFLPSLIEKNHGHVMFIASMCSYLSLSGMADYCASKAGLLAFYETLRVELRHVYKAPKVRTSIVHPTWMRTNIIEFDKVEKDPSISQRKRIFWPLDKSARIVVRAVLSGYGGRVLVPDAPVMRAIIGLRMAPKWFQEFVRDATRISIA</sequence>
<dbReference type="PROSITE" id="PS00061">
    <property type="entry name" value="ADH_SHORT"/>
    <property type="match status" value="1"/>
</dbReference>
<reference evidence="5 6" key="1">
    <citation type="submission" date="2019-10" db="EMBL/GenBank/DDBJ databases">
        <authorList>
            <person name="Palmer J.M."/>
        </authorList>
    </citation>
    <scope>NUCLEOTIDE SEQUENCE [LARGE SCALE GENOMIC DNA]</scope>
    <source>
        <strain evidence="5 6">TWF694</strain>
    </source>
</reference>
<dbReference type="Proteomes" id="UP001365542">
    <property type="component" value="Unassembled WGS sequence"/>
</dbReference>
<protein>
    <submittedName>
        <fullName evidence="5">Uncharacterized protein</fullName>
    </submittedName>
</protein>
<name>A0AAV9WTW8_9PEZI</name>
<keyword evidence="2" id="KW-0521">NADP</keyword>
<evidence type="ECO:0000256" key="1">
    <source>
        <dbReference type="ARBA" id="ARBA00006484"/>
    </source>
</evidence>
<comment type="caution">
    <text evidence="5">The sequence shown here is derived from an EMBL/GenBank/DDBJ whole genome shotgun (WGS) entry which is preliminary data.</text>
</comment>
<dbReference type="PANTHER" id="PTHR24322">
    <property type="entry name" value="PKSB"/>
    <property type="match status" value="1"/>
</dbReference>